<dbReference type="Pfam" id="PF00246">
    <property type="entry name" value="Peptidase_M14"/>
    <property type="match status" value="1"/>
</dbReference>
<reference evidence="8" key="1">
    <citation type="submission" date="2018-05" db="EMBL/GenBank/DDBJ databases">
        <authorList>
            <person name="Lanie J.A."/>
            <person name="Ng W.-L."/>
            <person name="Kazmierczak K.M."/>
            <person name="Andrzejewski T.M."/>
            <person name="Davidsen T.M."/>
            <person name="Wayne K.J."/>
            <person name="Tettelin H."/>
            <person name="Glass J.I."/>
            <person name="Rusch D."/>
            <person name="Podicherti R."/>
            <person name="Tsui H.-C.T."/>
            <person name="Winkler M.E."/>
        </authorList>
    </citation>
    <scope>NUCLEOTIDE SEQUENCE</scope>
</reference>
<keyword evidence="6" id="KW-0482">Metalloprotease</keyword>
<evidence type="ECO:0000256" key="4">
    <source>
        <dbReference type="ARBA" id="ARBA00022801"/>
    </source>
</evidence>
<dbReference type="SMART" id="SM00631">
    <property type="entry name" value="Zn_pept"/>
    <property type="match status" value="1"/>
</dbReference>
<organism evidence="8">
    <name type="scientific">marine metagenome</name>
    <dbReference type="NCBI Taxonomy" id="408172"/>
    <lineage>
        <taxon>unclassified sequences</taxon>
        <taxon>metagenomes</taxon>
        <taxon>ecological metagenomes</taxon>
    </lineage>
</organism>
<dbReference type="CDD" id="cd06238">
    <property type="entry name" value="M14-like"/>
    <property type="match status" value="1"/>
</dbReference>
<proteinExistence type="inferred from homology"/>
<dbReference type="Gene3D" id="3.40.630.10">
    <property type="entry name" value="Zn peptidases"/>
    <property type="match status" value="1"/>
</dbReference>
<evidence type="ECO:0000256" key="2">
    <source>
        <dbReference type="ARBA" id="ARBA00005988"/>
    </source>
</evidence>
<evidence type="ECO:0000256" key="6">
    <source>
        <dbReference type="ARBA" id="ARBA00023049"/>
    </source>
</evidence>
<comment type="cofactor">
    <cofactor evidence="1">
        <name>Zn(2+)</name>
        <dbReference type="ChEBI" id="CHEBI:29105"/>
    </cofactor>
</comment>
<dbReference type="GO" id="GO:0005615">
    <property type="term" value="C:extracellular space"/>
    <property type="evidence" value="ECO:0007669"/>
    <property type="project" value="TreeGrafter"/>
</dbReference>
<dbReference type="GO" id="GO:0004181">
    <property type="term" value="F:metallocarboxypeptidase activity"/>
    <property type="evidence" value="ECO:0007669"/>
    <property type="project" value="InterPro"/>
</dbReference>
<evidence type="ECO:0000313" key="8">
    <source>
        <dbReference type="EMBL" id="SVA63800.1"/>
    </source>
</evidence>
<dbReference type="GO" id="GO:0008270">
    <property type="term" value="F:zinc ion binding"/>
    <property type="evidence" value="ECO:0007669"/>
    <property type="project" value="InterPro"/>
</dbReference>
<name>A0A381XGQ9_9ZZZZ</name>
<dbReference type="PANTHER" id="PTHR11705:SF143">
    <property type="entry name" value="SLL0236 PROTEIN"/>
    <property type="match status" value="1"/>
</dbReference>
<dbReference type="SUPFAM" id="SSF52317">
    <property type="entry name" value="Class I glutamine amidotransferase-like"/>
    <property type="match status" value="1"/>
</dbReference>
<feature type="domain" description="Peptidase M14" evidence="7">
    <location>
        <begin position="54"/>
        <end position="333"/>
    </location>
</feature>
<dbReference type="GO" id="GO:0006508">
    <property type="term" value="P:proteolysis"/>
    <property type="evidence" value="ECO:0007669"/>
    <property type="project" value="UniProtKB-KW"/>
</dbReference>
<dbReference type="InterPro" id="IPR029062">
    <property type="entry name" value="Class_I_gatase-like"/>
</dbReference>
<keyword evidence="3" id="KW-0645">Protease</keyword>
<evidence type="ECO:0000256" key="5">
    <source>
        <dbReference type="ARBA" id="ARBA00022833"/>
    </source>
</evidence>
<dbReference type="SUPFAM" id="SSF53187">
    <property type="entry name" value="Zn-dependent exopeptidases"/>
    <property type="match status" value="1"/>
</dbReference>
<keyword evidence="4" id="KW-0378">Hydrolase</keyword>
<sequence>MRIKKQLLKFIILSSFLLGQVDLLNSRFKFTPGISYDLSIQSPKDYLGYDLGTEYTLYADVMSYLRNLAQESDRVSIHSYGKTHEKRALEYLVITSSSQRGRLEEIRKNNLRLTDPRTINNRVADKIIQENPGVYWLSYNVHGNEASSTEAVMQVAYRLAAGQDRETRAIIDNSVVILVPCVNPDGRDRYVYWYKSAQSQVTNADEFDYEHDEPWPGGRTNHYWFDLNRDWVWLVHPESQGRIAAYQHWMPQIHVDYHEMGFNRNYFTMPGTTPRNLMLPDSYEALSDTFGLANIAAFDKHKVMYYTREGFDFFYPGYGSSYPSVMGAIGMLVEQGGHSRGGRAVKTDDGYTLTLRQRIFDHYETSFATLSAAVRNRQTLNQYFHDSFQEKTNKGNAAAYIFPDNTHNYLYDVMNMLMEHGIEIHQAKTDFNVIKAHNYKDGIANRHEFNKGDFVIFTDQPRHLFINTVLQREMEIEDSIMYDMATWSAPLAYNLEAYWTENKLRMGTNRLTEKLNYPSGLTKKKDPYAYVINWHQRNAPKALAMLWNKGYRVRSARKEFNNGIRDYPRGTLVILIGRNQEKQKSVQNDMEIIASTAGVEIETFETGRMNSGIDFGSGNMVPLKQSKVGLMVDSPFNSYTAGQLWFLLDKDTELGISRIRTARIKQMNLKKYNVLIFPGTRGELDSIIVKKIKQWVREGGTLVATESSAEFFGEKSGLTKVKTVSLPKIESDTIPASAYTRYEDRADSSGLKRIPGTALLGVMDNSNPLAFGIPEMLYTLKQNSTALEPNANLQTVGYYHKNPKKIKVS</sequence>
<evidence type="ECO:0000256" key="1">
    <source>
        <dbReference type="ARBA" id="ARBA00001947"/>
    </source>
</evidence>
<gene>
    <name evidence="8" type="ORF">METZ01_LOCUS116654</name>
</gene>
<comment type="similarity">
    <text evidence="2">Belongs to the peptidase M14 family.</text>
</comment>
<accession>A0A381XGQ9</accession>
<dbReference type="EMBL" id="UINC01015085">
    <property type="protein sequence ID" value="SVA63800.1"/>
    <property type="molecule type" value="Genomic_DNA"/>
</dbReference>
<dbReference type="PANTHER" id="PTHR11705">
    <property type="entry name" value="PROTEASE FAMILY M14 CARBOXYPEPTIDASE A,B"/>
    <property type="match status" value="1"/>
</dbReference>
<dbReference type="InterPro" id="IPR000834">
    <property type="entry name" value="Peptidase_M14"/>
</dbReference>
<protein>
    <recommendedName>
        <fullName evidence="7">Peptidase M14 domain-containing protein</fullName>
    </recommendedName>
</protein>
<dbReference type="PROSITE" id="PS52035">
    <property type="entry name" value="PEPTIDASE_M14"/>
    <property type="match status" value="1"/>
</dbReference>
<keyword evidence="5" id="KW-0862">Zinc</keyword>
<evidence type="ECO:0000256" key="3">
    <source>
        <dbReference type="ARBA" id="ARBA00022670"/>
    </source>
</evidence>
<dbReference type="AlphaFoldDB" id="A0A381XGQ9"/>
<feature type="non-terminal residue" evidence="8">
    <location>
        <position position="809"/>
    </location>
</feature>
<evidence type="ECO:0000259" key="7">
    <source>
        <dbReference type="PROSITE" id="PS52035"/>
    </source>
</evidence>